<evidence type="ECO:0000313" key="8">
    <source>
        <dbReference type="Proteomes" id="UP000613580"/>
    </source>
</evidence>
<feature type="compositionally biased region" description="Low complexity" evidence="5">
    <location>
        <begin position="180"/>
        <end position="198"/>
    </location>
</feature>
<dbReference type="Gene3D" id="1.25.40.10">
    <property type="entry name" value="Tetratricopeptide repeat domain"/>
    <property type="match status" value="1"/>
</dbReference>
<proteinExistence type="inferred from homology"/>
<keyword evidence="2" id="KW-0802">TPR repeat</keyword>
<evidence type="ECO:0000256" key="1">
    <source>
        <dbReference type="ARBA" id="ARBA00022737"/>
    </source>
</evidence>
<dbReference type="EMBL" id="JACAZE010000012">
    <property type="protein sequence ID" value="KAF7302608.1"/>
    <property type="molecule type" value="Genomic_DNA"/>
</dbReference>
<evidence type="ECO:0000256" key="3">
    <source>
        <dbReference type="ARBA" id="ARBA00038275"/>
    </source>
</evidence>
<dbReference type="InterPro" id="IPR019734">
    <property type="entry name" value="TPR_rpt"/>
</dbReference>
<dbReference type="Proteomes" id="UP000613580">
    <property type="component" value="Unassembled WGS sequence"/>
</dbReference>
<evidence type="ECO:0000259" key="6">
    <source>
        <dbReference type="Pfam" id="PF13877"/>
    </source>
</evidence>
<keyword evidence="1" id="KW-0677">Repeat</keyword>
<dbReference type="PANTHER" id="PTHR46423:SF1">
    <property type="entry name" value="RNA POLYMERASE II-ASSOCIATED PROTEIN 3"/>
    <property type="match status" value="1"/>
</dbReference>
<comment type="similarity">
    <text evidence="3">Belongs to the RPAP3 family.</text>
</comment>
<sequence>MAAQAAKEKEKGNEAFKAGDYPTAIGHYTAAILADGSDATFPLNRAAAYLKLGKHEDAERDCSTVLRLSKGNVKALFRRAQARVELGKIIGAHEDLQQAATLEPANQSVKQELEKVAQMVANSTPAKKVVPKDVPSAPPKRRRVPITIVDANGKRELVVPEEQVAPAPTTPQPKPKSALKQTPTPAAATKSAPASSPIPKDDLMKPVSSRPLAPNGTSSSSSSAPKSTPAPAPAAKPTPPPASFKEAKTARDTSKPSLVGGGIFRASGENTIFASKPSGSGSGSKVAENAAPASATTKTPASVPTMPNSEPPPKAPETLLQAQYEGKTPTTLFEFTRAWEVTQDVGVRRSLLSHIPPTSFPTLFQTSLEPALFVEIVDALSSSAAGLDSKAYLTAFAAVPRFGTVVRFLTAQERKRVREAWASVGVGVGVEGGGAKLERPDELDEVWGAVYR</sequence>
<dbReference type="InterPro" id="IPR011990">
    <property type="entry name" value="TPR-like_helical_dom_sf"/>
</dbReference>
<protein>
    <recommendedName>
        <fullName evidence="4">RNA polymerase II-associated protein 3</fullName>
    </recommendedName>
</protein>
<dbReference type="InterPro" id="IPR025986">
    <property type="entry name" value="RPAP3-like_C"/>
</dbReference>
<organism evidence="7 8">
    <name type="scientific">Mycena chlorophos</name>
    <name type="common">Agaric fungus</name>
    <name type="synonym">Agaricus chlorophos</name>
    <dbReference type="NCBI Taxonomy" id="658473"/>
    <lineage>
        <taxon>Eukaryota</taxon>
        <taxon>Fungi</taxon>
        <taxon>Dikarya</taxon>
        <taxon>Basidiomycota</taxon>
        <taxon>Agaricomycotina</taxon>
        <taxon>Agaricomycetes</taxon>
        <taxon>Agaricomycetidae</taxon>
        <taxon>Agaricales</taxon>
        <taxon>Marasmiineae</taxon>
        <taxon>Mycenaceae</taxon>
        <taxon>Mycena</taxon>
    </lineage>
</organism>
<reference evidence="7" key="1">
    <citation type="submission" date="2020-05" db="EMBL/GenBank/DDBJ databases">
        <title>Mycena genomes resolve the evolution of fungal bioluminescence.</title>
        <authorList>
            <person name="Tsai I.J."/>
        </authorList>
    </citation>
    <scope>NUCLEOTIDE SEQUENCE</scope>
    <source>
        <strain evidence="7">110903Hualien_Pintung</strain>
    </source>
</reference>
<gene>
    <name evidence="7" type="ORF">HMN09_00895300</name>
</gene>
<feature type="compositionally biased region" description="Pro residues" evidence="5">
    <location>
        <begin position="228"/>
        <end position="242"/>
    </location>
</feature>
<name>A0A8H6SMZ2_MYCCL</name>
<comment type="caution">
    <text evidence="7">The sequence shown here is derived from an EMBL/GenBank/DDBJ whole genome shotgun (WGS) entry which is preliminary data.</text>
</comment>
<feature type="compositionally biased region" description="Low complexity" evidence="5">
    <location>
        <begin position="290"/>
        <end position="305"/>
    </location>
</feature>
<evidence type="ECO:0000256" key="2">
    <source>
        <dbReference type="ARBA" id="ARBA00022803"/>
    </source>
</evidence>
<evidence type="ECO:0000313" key="7">
    <source>
        <dbReference type="EMBL" id="KAF7302608.1"/>
    </source>
</evidence>
<dbReference type="PANTHER" id="PTHR46423">
    <property type="entry name" value="RNA POLYMERASE II-ASSOCIATED PROTEIN 3"/>
    <property type="match status" value="1"/>
</dbReference>
<dbReference type="Pfam" id="PF13432">
    <property type="entry name" value="TPR_16"/>
    <property type="match status" value="1"/>
</dbReference>
<feature type="domain" description="RNA-polymerase II-associated protein 3-like C-terminal" evidence="6">
    <location>
        <begin position="329"/>
        <end position="414"/>
    </location>
</feature>
<feature type="region of interest" description="Disordered" evidence="5">
    <location>
        <begin position="124"/>
        <end position="316"/>
    </location>
</feature>
<accession>A0A8H6SMZ2</accession>
<feature type="compositionally biased region" description="Low complexity" evidence="5">
    <location>
        <begin position="217"/>
        <end position="227"/>
    </location>
</feature>
<dbReference type="InterPro" id="IPR051966">
    <property type="entry name" value="RPAP3"/>
</dbReference>
<dbReference type="Pfam" id="PF13877">
    <property type="entry name" value="RPAP3_C"/>
    <property type="match status" value="1"/>
</dbReference>
<dbReference type="GO" id="GO:0101031">
    <property type="term" value="C:protein folding chaperone complex"/>
    <property type="evidence" value="ECO:0007669"/>
    <property type="project" value="TreeGrafter"/>
</dbReference>
<evidence type="ECO:0000256" key="5">
    <source>
        <dbReference type="SAM" id="MobiDB-lite"/>
    </source>
</evidence>
<keyword evidence="8" id="KW-1185">Reference proteome</keyword>
<dbReference type="SUPFAM" id="SSF48452">
    <property type="entry name" value="TPR-like"/>
    <property type="match status" value="1"/>
</dbReference>
<feature type="compositionally biased region" description="Basic and acidic residues" evidence="5">
    <location>
        <begin position="245"/>
        <end position="254"/>
    </location>
</feature>
<dbReference type="OrthoDB" id="629492at2759"/>
<dbReference type="SMART" id="SM00028">
    <property type="entry name" value="TPR"/>
    <property type="match status" value="3"/>
</dbReference>
<evidence type="ECO:0000256" key="4">
    <source>
        <dbReference type="ARBA" id="ARBA00040133"/>
    </source>
</evidence>
<dbReference type="AlphaFoldDB" id="A0A8H6SMZ2"/>